<dbReference type="GO" id="GO:0046655">
    <property type="term" value="P:folic acid metabolic process"/>
    <property type="evidence" value="ECO:0007669"/>
    <property type="project" value="TreeGrafter"/>
</dbReference>
<dbReference type="GO" id="GO:0050661">
    <property type="term" value="F:NADP binding"/>
    <property type="evidence" value="ECO:0007669"/>
    <property type="project" value="InterPro"/>
</dbReference>
<dbReference type="GO" id="GO:0006730">
    <property type="term" value="P:one-carbon metabolic process"/>
    <property type="evidence" value="ECO:0007669"/>
    <property type="project" value="UniProtKB-KW"/>
</dbReference>
<accession>A0A3B0TFS5</accession>
<dbReference type="SUPFAM" id="SSF53597">
    <property type="entry name" value="Dihydrofolate reductase-like"/>
    <property type="match status" value="1"/>
</dbReference>
<dbReference type="InterPro" id="IPR001796">
    <property type="entry name" value="DHFR_dom"/>
</dbReference>
<comment type="pathway">
    <text evidence="1">Cofactor biosynthesis; tetrahydrofolate biosynthesis; 5,6,7,8-tetrahydrofolate from 7,8-dihydrofolate: step 1/1.</text>
</comment>
<dbReference type="InterPro" id="IPR017925">
    <property type="entry name" value="DHFR_CS"/>
</dbReference>
<feature type="domain" description="DHFR" evidence="6">
    <location>
        <begin position="13"/>
        <end position="177"/>
    </location>
</feature>
<sequence length="184" mass="19621">MSAPGPGQSAGLELVLVVARADNGVIGSNGGLPWRVRSDMAHFKRLTMAKPLLMGRKTWESLKGPLPGRTNIVVSKKPGYQAKGGHVADTIEKALVMAQDLGATSGAAQICVIGGAEIYRATRPVAHRIELTEIHMDARGDTVLEPFSPADWREVRRTAHAAAPGESADYSFVTLMRRLNPAGT</sequence>
<dbReference type="PANTHER" id="PTHR48069">
    <property type="entry name" value="DIHYDROFOLATE REDUCTASE"/>
    <property type="match status" value="1"/>
</dbReference>
<evidence type="ECO:0000259" key="6">
    <source>
        <dbReference type="PROSITE" id="PS51330"/>
    </source>
</evidence>
<evidence type="ECO:0000256" key="4">
    <source>
        <dbReference type="ARBA" id="ARBA00022857"/>
    </source>
</evidence>
<dbReference type="Pfam" id="PF00186">
    <property type="entry name" value="DHFR_1"/>
    <property type="match status" value="1"/>
</dbReference>
<keyword evidence="3" id="KW-0554">One-carbon metabolism</keyword>
<dbReference type="PIRSF" id="PIRSF000194">
    <property type="entry name" value="DHFR"/>
    <property type="match status" value="1"/>
</dbReference>
<evidence type="ECO:0000256" key="3">
    <source>
        <dbReference type="ARBA" id="ARBA00022563"/>
    </source>
</evidence>
<name>A0A3B0TFS5_9ZZZZ</name>
<reference evidence="7" key="1">
    <citation type="submission" date="2018-06" db="EMBL/GenBank/DDBJ databases">
        <authorList>
            <person name="Zhirakovskaya E."/>
        </authorList>
    </citation>
    <scope>NUCLEOTIDE SEQUENCE</scope>
</reference>
<dbReference type="PANTHER" id="PTHR48069:SF3">
    <property type="entry name" value="DIHYDROFOLATE REDUCTASE"/>
    <property type="match status" value="1"/>
</dbReference>
<dbReference type="CDD" id="cd00209">
    <property type="entry name" value="DHFR"/>
    <property type="match status" value="1"/>
</dbReference>
<proteinExistence type="predicted"/>
<dbReference type="PROSITE" id="PS51330">
    <property type="entry name" value="DHFR_2"/>
    <property type="match status" value="1"/>
</dbReference>
<keyword evidence="5 7" id="KW-0560">Oxidoreductase</keyword>
<dbReference type="GO" id="GO:0005829">
    <property type="term" value="C:cytosol"/>
    <property type="evidence" value="ECO:0007669"/>
    <property type="project" value="TreeGrafter"/>
</dbReference>
<dbReference type="PRINTS" id="PR00070">
    <property type="entry name" value="DHFR"/>
</dbReference>
<dbReference type="EMBL" id="UOEM01000088">
    <property type="protein sequence ID" value="VAW15760.1"/>
    <property type="molecule type" value="Genomic_DNA"/>
</dbReference>
<keyword evidence="4" id="KW-0521">NADP</keyword>
<dbReference type="EC" id="1.5.1.3" evidence="2"/>
<evidence type="ECO:0000313" key="7">
    <source>
        <dbReference type="EMBL" id="VAW15760.1"/>
    </source>
</evidence>
<organism evidence="7">
    <name type="scientific">hydrothermal vent metagenome</name>
    <dbReference type="NCBI Taxonomy" id="652676"/>
    <lineage>
        <taxon>unclassified sequences</taxon>
        <taxon>metagenomes</taxon>
        <taxon>ecological metagenomes</taxon>
    </lineage>
</organism>
<dbReference type="GO" id="GO:0046452">
    <property type="term" value="P:dihydrofolate metabolic process"/>
    <property type="evidence" value="ECO:0007669"/>
    <property type="project" value="TreeGrafter"/>
</dbReference>
<evidence type="ECO:0000256" key="2">
    <source>
        <dbReference type="ARBA" id="ARBA00012856"/>
    </source>
</evidence>
<evidence type="ECO:0000256" key="1">
    <source>
        <dbReference type="ARBA" id="ARBA00004903"/>
    </source>
</evidence>
<dbReference type="GO" id="GO:0004146">
    <property type="term" value="F:dihydrofolate reductase activity"/>
    <property type="evidence" value="ECO:0007669"/>
    <property type="project" value="UniProtKB-EC"/>
</dbReference>
<dbReference type="PROSITE" id="PS00075">
    <property type="entry name" value="DHFR_1"/>
    <property type="match status" value="1"/>
</dbReference>
<dbReference type="GO" id="GO:0046654">
    <property type="term" value="P:tetrahydrofolate biosynthetic process"/>
    <property type="evidence" value="ECO:0007669"/>
    <property type="project" value="InterPro"/>
</dbReference>
<evidence type="ECO:0000256" key="5">
    <source>
        <dbReference type="ARBA" id="ARBA00023002"/>
    </source>
</evidence>
<dbReference type="InterPro" id="IPR024072">
    <property type="entry name" value="DHFR-like_dom_sf"/>
</dbReference>
<gene>
    <name evidence="7" type="ORF">MNBD_ALPHA09-560</name>
</gene>
<dbReference type="Gene3D" id="3.40.430.10">
    <property type="entry name" value="Dihydrofolate Reductase, subunit A"/>
    <property type="match status" value="1"/>
</dbReference>
<dbReference type="InterPro" id="IPR012259">
    <property type="entry name" value="DHFR"/>
</dbReference>
<protein>
    <recommendedName>
        <fullName evidence="2">dihydrofolate reductase</fullName>
        <ecNumber evidence="2">1.5.1.3</ecNumber>
    </recommendedName>
</protein>
<dbReference type="AlphaFoldDB" id="A0A3B0TFS5"/>